<dbReference type="EMBL" id="JAAWWB010000008">
    <property type="protein sequence ID" value="KAG6777691.1"/>
    <property type="molecule type" value="Genomic_DNA"/>
</dbReference>
<evidence type="ECO:0000259" key="1">
    <source>
        <dbReference type="PROSITE" id="PS50829"/>
    </source>
</evidence>
<dbReference type="Pfam" id="PF02201">
    <property type="entry name" value="SWIB"/>
    <property type="match status" value="1"/>
</dbReference>
<dbReference type="PROSITE" id="PS50829">
    <property type="entry name" value="GYF"/>
    <property type="match status" value="1"/>
</dbReference>
<proteinExistence type="predicted"/>
<organism evidence="4 5">
    <name type="scientific">Populus tomentosa</name>
    <name type="common">Chinese white poplar</name>
    <dbReference type="NCBI Taxonomy" id="118781"/>
    <lineage>
        <taxon>Eukaryota</taxon>
        <taxon>Viridiplantae</taxon>
        <taxon>Streptophyta</taxon>
        <taxon>Embryophyta</taxon>
        <taxon>Tracheophyta</taxon>
        <taxon>Spermatophyta</taxon>
        <taxon>Magnoliopsida</taxon>
        <taxon>eudicotyledons</taxon>
        <taxon>Gunneridae</taxon>
        <taxon>Pentapetalae</taxon>
        <taxon>rosids</taxon>
        <taxon>fabids</taxon>
        <taxon>Malpighiales</taxon>
        <taxon>Salicaceae</taxon>
        <taxon>Saliceae</taxon>
        <taxon>Populus</taxon>
    </lineage>
</organism>
<dbReference type="PROSITE" id="PS51925">
    <property type="entry name" value="SWIB_MDM2"/>
    <property type="match status" value="1"/>
</dbReference>
<dbReference type="InterPro" id="IPR003121">
    <property type="entry name" value="SWIB_MDM2_domain"/>
</dbReference>
<dbReference type="Proteomes" id="UP000886885">
    <property type="component" value="Chromosome 4D"/>
</dbReference>
<dbReference type="CDD" id="cd10567">
    <property type="entry name" value="SWIB-MDM2_like"/>
    <property type="match status" value="1"/>
</dbReference>
<evidence type="ECO:0000313" key="4">
    <source>
        <dbReference type="EMBL" id="KAG6777691.1"/>
    </source>
</evidence>
<dbReference type="PROSITE" id="PS51360">
    <property type="entry name" value="PLUS3"/>
    <property type="match status" value="1"/>
</dbReference>
<evidence type="ECO:0000259" key="3">
    <source>
        <dbReference type="PROSITE" id="PS51925"/>
    </source>
</evidence>
<dbReference type="SMART" id="SM00719">
    <property type="entry name" value="Plus3"/>
    <property type="match status" value="1"/>
</dbReference>
<dbReference type="InterPro" id="IPR045894">
    <property type="entry name" value="At5g08430-like"/>
</dbReference>
<dbReference type="PANTHER" id="PTHR46851">
    <property type="entry name" value="OS01G0884500 PROTEIN"/>
    <property type="match status" value="1"/>
</dbReference>
<feature type="domain" description="Plus3" evidence="2">
    <location>
        <begin position="165"/>
        <end position="295"/>
    </location>
</feature>
<accession>A0A8X7ZXM6</accession>
<reference evidence="4" key="1">
    <citation type="journal article" date="2020" name="bioRxiv">
        <title>Hybrid origin of Populus tomentosa Carr. identified through genome sequencing and phylogenomic analysis.</title>
        <authorList>
            <person name="An X."/>
            <person name="Gao K."/>
            <person name="Chen Z."/>
            <person name="Li J."/>
            <person name="Yang X."/>
            <person name="Yang X."/>
            <person name="Zhou J."/>
            <person name="Guo T."/>
            <person name="Zhao T."/>
            <person name="Huang S."/>
            <person name="Miao D."/>
            <person name="Khan W.U."/>
            <person name="Rao P."/>
            <person name="Ye M."/>
            <person name="Lei B."/>
            <person name="Liao W."/>
            <person name="Wang J."/>
            <person name="Ji L."/>
            <person name="Li Y."/>
            <person name="Guo B."/>
            <person name="Mustafa N.S."/>
            <person name="Li S."/>
            <person name="Yun Q."/>
            <person name="Keller S.R."/>
            <person name="Mao J."/>
            <person name="Zhang R."/>
            <person name="Strauss S.H."/>
        </authorList>
    </citation>
    <scope>NUCLEOTIDE SEQUENCE</scope>
    <source>
        <strain evidence="4">GM15</strain>
        <tissue evidence="4">Leaf</tissue>
    </source>
</reference>
<dbReference type="InterPro" id="IPR058668">
    <property type="entry name" value="NERD_dom"/>
</dbReference>
<comment type="caution">
    <text evidence="4">The sequence shown here is derived from an EMBL/GenBank/DDBJ whole genome shotgun (WGS) entry which is preliminary data.</text>
</comment>
<feature type="domain" description="GYF" evidence="1">
    <location>
        <begin position="648"/>
        <end position="702"/>
    </location>
</feature>
<evidence type="ECO:0000313" key="5">
    <source>
        <dbReference type="Proteomes" id="UP000886885"/>
    </source>
</evidence>
<evidence type="ECO:0000259" key="2">
    <source>
        <dbReference type="PROSITE" id="PS51360"/>
    </source>
</evidence>
<dbReference type="OrthoDB" id="6415790at2759"/>
<gene>
    <name evidence="4" type="ORF">POTOM_017520</name>
</gene>
<dbReference type="Pfam" id="PF02213">
    <property type="entry name" value="GYF"/>
    <property type="match status" value="1"/>
</dbReference>
<name>A0A8X7ZXM6_POPTO</name>
<dbReference type="PANTHER" id="PTHR46851:SF11">
    <property type="entry name" value="GYF DOMAIN-CONTAINING PROTEIN"/>
    <property type="match status" value="1"/>
</dbReference>
<dbReference type="Pfam" id="PF25980">
    <property type="entry name" value="NERD_plant"/>
    <property type="match status" value="1"/>
</dbReference>
<keyword evidence="5" id="KW-1185">Reference proteome</keyword>
<dbReference type="InterPro" id="IPR004343">
    <property type="entry name" value="Plus-3_dom"/>
</dbReference>
<dbReference type="Pfam" id="PF03126">
    <property type="entry name" value="Plus-3"/>
    <property type="match status" value="1"/>
</dbReference>
<dbReference type="InterPro" id="IPR003169">
    <property type="entry name" value="GYF"/>
</dbReference>
<dbReference type="AlphaFoldDB" id="A0A8X7ZXM6"/>
<dbReference type="GO" id="GO:0003677">
    <property type="term" value="F:DNA binding"/>
    <property type="evidence" value="ECO:0007669"/>
    <property type="project" value="InterPro"/>
</dbReference>
<dbReference type="SMART" id="SM00444">
    <property type="entry name" value="GYF"/>
    <property type="match status" value="1"/>
</dbReference>
<sequence>MGDFVWMEEYTDGPPLFAPPSTSKRKARTPRKLEFTGWGSTLLIEFLQSIGTGTTNQISQYDVTAIINKYVNDRNLLHPTKKKRVLCDEWLLPLFGRKTINRIRIYDLLEPHFAENKVGSDDDFFDTTDDDEDNNAYQRHKCLASDRKCHSKKRVFEAPKSCFAAIVPDNIKLVYLKRLLVQDLAKNNPETFQSKIVGSFVRIKSDPNDYLQKNSHMLVQVTGLVESSRANGIDTEMLLEVSNYMKDVRISMLSDDNFSKEECEDLNQRVRDGSLKRPTIVELEEKAQVLHEDITKHVVSVLNAMQNDNRDNHYIDGIWLRGELAFLQKLIDRANEKGWRREYPFLVLLSPLLLETPDEQTRLLLDIPKVIADEIEDEPAPEDFPVNIKQGNDGSPRSSLDGVLEIPNFDVASNETSTWISFSKNSAGIDSHVGLDNSGSFISNLQITYHIAKCLARSFHTVGFEIKVRAEDVSMPSLEISRVIGQLFGEPCVYRITYQGVVAACILRTSMETKLSWQHQKRATEWAFWLLFSIIGSDAILSHLVVWFTVSYELVLKKEGGNSFAYLGGRELINFYSEDHQHFVEAQPKQLTNIIGESNDETLPVNIEDNKHRQCSMDVLVIDLSDSEEDEGPRHRDNVQIIDCDPGSFLWHYLDPQGDVQGPFSLTLLKRWNDADYFLPGFKVWKTGQSRNEAVLLTDVLRSIIE</sequence>
<feature type="domain" description="DM2" evidence="3">
    <location>
        <begin position="35"/>
        <end position="115"/>
    </location>
</feature>
<protein>
    <submittedName>
        <fullName evidence="4">Uncharacterized protein</fullName>
    </submittedName>
</protein>